<dbReference type="Proteomes" id="UP000229030">
    <property type="component" value="Unassembled WGS sequence"/>
</dbReference>
<keyword evidence="6" id="KW-0862">Zinc</keyword>
<comment type="catalytic activity">
    <reaction evidence="8">
        <text>adenosine + phosphate = alpha-D-ribose 1-phosphate + adenine</text>
        <dbReference type="Rhea" id="RHEA:27642"/>
        <dbReference type="ChEBI" id="CHEBI:16335"/>
        <dbReference type="ChEBI" id="CHEBI:16708"/>
        <dbReference type="ChEBI" id="CHEBI:43474"/>
        <dbReference type="ChEBI" id="CHEBI:57720"/>
        <dbReference type="EC" id="2.4.2.1"/>
    </reaction>
    <physiologicalReaction direction="left-to-right" evidence="8">
        <dbReference type="Rhea" id="RHEA:27643"/>
    </physiologicalReaction>
</comment>
<dbReference type="InterPro" id="IPR003730">
    <property type="entry name" value="Cu_polyphenol_OxRdtase"/>
</dbReference>
<keyword evidence="4" id="KW-0479">Metal-binding</keyword>
<dbReference type="InterPro" id="IPR011324">
    <property type="entry name" value="Cytotoxic_necrot_fac-like_cat"/>
</dbReference>
<dbReference type="PANTHER" id="PTHR30616">
    <property type="entry name" value="UNCHARACTERIZED PROTEIN YFIH"/>
    <property type="match status" value="1"/>
</dbReference>
<accession>A0A2M7DE30</accession>
<evidence type="ECO:0000313" key="11">
    <source>
        <dbReference type="EMBL" id="PIV47108.1"/>
    </source>
</evidence>
<dbReference type="GO" id="GO:0017061">
    <property type="term" value="F:S-methyl-5-thioadenosine phosphorylase activity"/>
    <property type="evidence" value="ECO:0007669"/>
    <property type="project" value="UniProtKB-EC"/>
</dbReference>
<dbReference type="AlphaFoldDB" id="A0A2M7DE30"/>
<dbReference type="PANTHER" id="PTHR30616:SF2">
    <property type="entry name" value="PURINE NUCLEOSIDE PHOSPHORYLASE LACC1"/>
    <property type="match status" value="1"/>
</dbReference>
<keyword evidence="5" id="KW-0378">Hydrolase</keyword>
<keyword evidence="3" id="KW-0808">Transferase</keyword>
<comment type="caution">
    <text evidence="11">The sequence shown here is derived from an EMBL/GenBank/DDBJ whole genome shotgun (WGS) entry which is preliminary data.</text>
</comment>
<dbReference type="GO" id="GO:0016787">
    <property type="term" value="F:hydrolase activity"/>
    <property type="evidence" value="ECO:0007669"/>
    <property type="project" value="UniProtKB-KW"/>
</dbReference>
<protein>
    <recommendedName>
        <fullName evidence="10">Purine nucleoside phosphorylase</fullName>
    </recommendedName>
</protein>
<comment type="catalytic activity">
    <reaction evidence="1">
        <text>inosine + phosphate = alpha-D-ribose 1-phosphate + hypoxanthine</text>
        <dbReference type="Rhea" id="RHEA:27646"/>
        <dbReference type="ChEBI" id="CHEBI:17368"/>
        <dbReference type="ChEBI" id="CHEBI:17596"/>
        <dbReference type="ChEBI" id="CHEBI:43474"/>
        <dbReference type="ChEBI" id="CHEBI:57720"/>
        <dbReference type="EC" id="2.4.2.1"/>
    </reaction>
    <physiologicalReaction direction="left-to-right" evidence="1">
        <dbReference type="Rhea" id="RHEA:27647"/>
    </physiologicalReaction>
</comment>
<evidence type="ECO:0000313" key="12">
    <source>
        <dbReference type="Proteomes" id="UP000229030"/>
    </source>
</evidence>
<evidence type="ECO:0000256" key="8">
    <source>
        <dbReference type="ARBA" id="ARBA00048968"/>
    </source>
</evidence>
<dbReference type="SUPFAM" id="SSF64438">
    <property type="entry name" value="CNF1/YfiH-like putative cysteine hydrolases"/>
    <property type="match status" value="1"/>
</dbReference>
<name>A0A2M7DE30_9BACT</name>
<evidence type="ECO:0000256" key="3">
    <source>
        <dbReference type="ARBA" id="ARBA00022679"/>
    </source>
</evidence>
<proteinExistence type="inferred from homology"/>
<evidence type="ECO:0000256" key="9">
    <source>
        <dbReference type="ARBA" id="ARBA00049893"/>
    </source>
</evidence>
<comment type="similarity">
    <text evidence="2 10">Belongs to the purine nucleoside phosphorylase YfiH/LACC1 family.</text>
</comment>
<evidence type="ECO:0000256" key="4">
    <source>
        <dbReference type="ARBA" id="ARBA00022723"/>
    </source>
</evidence>
<dbReference type="NCBIfam" id="TIGR00726">
    <property type="entry name" value="peptidoglycan editing factor PgeF"/>
    <property type="match status" value="1"/>
</dbReference>
<dbReference type="Gene3D" id="3.60.140.10">
    <property type="entry name" value="CNF1/YfiH-like putative cysteine hydrolases"/>
    <property type="match status" value="1"/>
</dbReference>
<evidence type="ECO:0000256" key="7">
    <source>
        <dbReference type="ARBA" id="ARBA00047989"/>
    </source>
</evidence>
<dbReference type="CDD" id="cd16833">
    <property type="entry name" value="YfiH"/>
    <property type="match status" value="1"/>
</dbReference>
<organism evidence="11 12">
    <name type="scientific">bacterium (Candidatus Gribaldobacteria) CG02_land_8_20_14_3_00_41_15</name>
    <dbReference type="NCBI Taxonomy" id="2014270"/>
    <lineage>
        <taxon>Bacteria</taxon>
        <taxon>Candidatus Gribaldobacteria</taxon>
    </lineage>
</organism>
<dbReference type="InterPro" id="IPR038371">
    <property type="entry name" value="Cu_polyphenol_OxRdtase_sf"/>
</dbReference>
<evidence type="ECO:0000256" key="1">
    <source>
        <dbReference type="ARBA" id="ARBA00000553"/>
    </source>
</evidence>
<evidence type="ECO:0000256" key="2">
    <source>
        <dbReference type="ARBA" id="ARBA00007353"/>
    </source>
</evidence>
<sequence>MIFFRNLKQYKNIAHGVLERKDGSANPFSNLKAEENVLRAVRDLGCGRATVDNLIFADQVHGKNVHYCPSDISGYIKLNVDGLASATLGQILVIKTADCLPILIYDPGKNQVAAIHAGRKGLIKGVIQKAMAVLNSNNKALIVGIGPHIKKCCYFLRKKDEEYIKNPKWQKYAEKRNGKYYFDLTRIAFGQLKDLGVKEKNIEDMGICTFCEAKRFFSARKRDAEPNFYAEEKDNFPCFGSFIGLR</sequence>
<evidence type="ECO:0000256" key="5">
    <source>
        <dbReference type="ARBA" id="ARBA00022801"/>
    </source>
</evidence>
<comment type="catalytic activity">
    <reaction evidence="7">
        <text>adenosine + H2O + H(+) = inosine + NH4(+)</text>
        <dbReference type="Rhea" id="RHEA:24408"/>
        <dbReference type="ChEBI" id="CHEBI:15377"/>
        <dbReference type="ChEBI" id="CHEBI:15378"/>
        <dbReference type="ChEBI" id="CHEBI:16335"/>
        <dbReference type="ChEBI" id="CHEBI:17596"/>
        <dbReference type="ChEBI" id="CHEBI:28938"/>
        <dbReference type="EC" id="3.5.4.4"/>
    </reaction>
    <physiologicalReaction direction="left-to-right" evidence="7">
        <dbReference type="Rhea" id="RHEA:24409"/>
    </physiologicalReaction>
</comment>
<comment type="catalytic activity">
    <reaction evidence="9">
        <text>S-methyl-5'-thioadenosine + phosphate = 5-(methylsulfanyl)-alpha-D-ribose 1-phosphate + adenine</text>
        <dbReference type="Rhea" id="RHEA:11852"/>
        <dbReference type="ChEBI" id="CHEBI:16708"/>
        <dbReference type="ChEBI" id="CHEBI:17509"/>
        <dbReference type="ChEBI" id="CHEBI:43474"/>
        <dbReference type="ChEBI" id="CHEBI:58533"/>
        <dbReference type="EC" id="2.4.2.28"/>
    </reaction>
    <physiologicalReaction direction="left-to-right" evidence="9">
        <dbReference type="Rhea" id="RHEA:11853"/>
    </physiologicalReaction>
</comment>
<dbReference type="GO" id="GO:0005507">
    <property type="term" value="F:copper ion binding"/>
    <property type="evidence" value="ECO:0007669"/>
    <property type="project" value="TreeGrafter"/>
</dbReference>
<dbReference type="Pfam" id="PF02578">
    <property type="entry name" value="Cu-oxidase_4"/>
    <property type="match status" value="1"/>
</dbReference>
<dbReference type="EMBL" id="PETV01000053">
    <property type="protein sequence ID" value="PIV47108.1"/>
    <property type="molecule type" value="Genomic_DNA"/>
</dbReference>
<evidence type="ECO:0000256" key="6">
    <source>
        <dbReference type="ARBA" id="ARBA00022833"/>
    </source>
</evidence>
<gene>
    <name evidence="11" type="ORF">COS21_01735</name>
</gene>
<evidence type="ECO:0000256" key="10">
    <source>
        <dbReference type="RuleBase" id="RU361274"/>
    </source>
</evidence>
<reference evidence="12" key="1">
    <citation type="submission" date="2017-09" db="EMBL/GenBank/DDBJ databases">
        <title>Depth-based differentiation of microbial function through sediment-hosted aquifers and enrichment of novel symbionts in the deep terrestrial subsurface.</title>
        <authorList>
            <person name="Probst A.J."/>
            <person name="Ladd B."/>
            <person name="Jarett J.K."/>
            <person name="Geller-Mcgrath D.E."/>
            <person name="Sieber C.M.K."/>
            <person name="Emerson J.B."/>
            <person name="Anantharaman K."/>
            <person name="Thomas B.C."/>
            <person name="Malmstrom R."/>
            <person name="Stieglmeier M."/>
            <person name="Klingl A."/>
            <person name="Woyke T."/>
            <person name="Ryan C.M."/>
            <person name="Banfield J.F."/>
        </authorList>
    </citation>
    <scope>NUCLEOTIDE SEQUENCE [LARGE SCALE GENOMIC DNA]</scope>
</reference>